<reference evidence="1" key="1">
    <citation type="submission" date="2020-08" db="EMBL/GenBank/DDBJ databases">
        <title>Multicomponent nature underlies the extraordinary mechanical properties of spider dragline silk.</title>
        <authorList>
            <person name="Kono N."/>
            <person name="Nakamura H."/>
            <person name="Mori M."/>
            <person name="Yoshida Y."/>
            <person name="Ohtoshi R."/>
            <person name="Malay A.D."/>
            <person name="Moran D.A.P."/>
            <person name="Tomita M."/>
            <person name="Numata K."/>
            <person name="Arakawa K."/>
        </authorList>
    </citation>
    <scope>NUCLEOTIDE SEQUENCE</scope>
</reference>
<name>A0A8X6SZF3_NEPPI</name>
<dbReference type="EMBL" id="BMAW01094998">
    <property type="protein sequence ID" value="GFS68281.1"/>
    <property type="molecule type" value="Genomic_DNA"/>
</dbReference>
<dbReference type="AlphaFoldDB" id="A0A8X6SZF3"/>
<proteinExistence type="predicted"/>
<evidence type="ECO:0000313" key="2">
    <source>
        <dbReference type="Proteomes" id="UP000887013"/>
    </source>
</evidence>
<protein>
    <submittedName>
        <fullName evidence="1">Uncharacterized protein</fullName>
    </submittedName>
</protein>
<accession>A0A8X6SZF3</accession>
<sequence>MVSGQRLTTVLYYQLAEGASIQKAQNSHSNTAQHCLQPVFTDQQGIDQFTA</sequence>
<gene>
    <name evidence="1" type="ORF">NPIL_129401</name>
</gene>
<keyword evidence="2" id="KW-1185">Reference proteome</keyword>
<organism evidence="1 2">
    <name type="scientific">Nephila pilipes</name>
    <name type="common">Giant wood spider</name>
    <name type="synonym">Nephila maculata</name>
    <dbReference type="NCBI Taxonomy" id="299642"/>
    <lineage>
        <taxon>Eukaryota</taxon>
        <taxon>Metazoa</taxon>
        <taxon>Ecdysozoa</taxon>
        <taxon>Arthropoda</taxon>
        <taxon>Chelicerata</taxon>
        <taxon>Arachnida</taxon>
        <taxon>Araneae</taxon>
        <taxon>Araneomorphae</taxon>
        <taxon>Entelegynae</taxon>
        <taxon>Araneoidea</taxon>
        <taxon>Nephilidae</taxon>
        <taxon>Nephila</taxon>
    </lineage>
</organism>
<evidence type="ECO:0000313" key="1">
    <source>
        <dbReference type="EMBL" id="GFS68281.1"/>
    </source>
</evidence>
<dbReference type="Proteomes" id="UP000887013">
    <property type="component" value="Unassembled WGS sequence"/>
</dbReference>
<comment type="caution">
    <text evidence="1">The sequence shown here is derived from an EMBL/GenBank/DDBJ whole genome shotgun (WGS) entry which is preliminary data.</text>
</comment>
<feature type="non-terminal residue" evidence="1">
    <location>
        <position position="51"/>
    </location>
</feature>